<dbReference type="AlphaFoldDB" id="A0A7I8J7K9"/>
<gene>
    <name evidence="1" type="ORF">SI7747_09012419</name>
</gene>
<proteinExistence type="predicted"/>
<reference evidence="1 2" key="1">
    <citation type="submission" date="2019-12" db="EMBL/GenBank/DDBJ databases">
        <authorList>
            <person name="Scholz U."/>
            <person name="Mascher M."/>
            <person name="Fiebig A."/>
        </authorList>
    </citation>
    <scope>NUCLEOTIDE SEQUENCE</scope>
</reference>
<evidence type="ECO:0000313" key="2">
    <source>
        <dbReference type="Proteomes" id="UP001189122"/>
    </source>
</evidence>
<organism evidence="1">
    <name type="scientific">Spirodela intermedia</name>
    <name type="common">Intermediate duckweed</name>
    <dbReference type="NCBI Taxonomy" id="51605"/>
    <lineage>
        <taxon>Eukaryota</taxon>
        <taxon>Viridiplantae</taxon>
        <taxon>Streptophyta</taxon>
        <taxon>Embryophyta</taxon>
        <taxon>Tracheophyta</taxon>
        <taxon>Spermatophyta</taxon>
        <taxon>Magnoliopsida</taxon>
        <taxon>Liliopsida</taxon>
        <taxon>Araceae</taxon>
        <taxon>Lemnoideae</taxon>
        <taxon>Spirodela</taxon>
    </lineage>
</organism>
<keyword evidence="2" id="KW-1185">Reference proteome</keyword>
<evidence type="ECO:0000313" key="1">
    <source>
        <dbReference type="EMBL" id="CAA2626732.1"/>
    </source>
</evidence>
<dbReference type="EMBL" id="CACRZD030000009">
    <property type="protein sequence ID" value="CAA6666030.1"/>
    <property type="molecule type" value="Genomic_DNA"/>
</dbReference>
<accession>A0A7I8J7K9</accession>
<name>A0A7I8J7K9_SPIIN</name>
<protein>
    <submittedName>
        <fullName evidence="1">Uncharacterized protein</fullName>
    </submittedName>
</protein>
<dbReference type="EMBL" id="LR743596">
    <property type="protein sequence ID" value="CAA2626732.1"/>
    <property type="molecule type" value="Genomic_DNA"/>
</dbReference>
<sequence>MSHHQYVLKRTHTFYSNIKGSYMANKSSC</sequence>
<dbReference type="Proteomes" id="UP001189122">
    <property type="component" value="Unassembled WGS sequence"/>
</dbReference>